<dbReference type="PANTHER" id="PTHR13947:SF37">
    <property type="entry name" value="LD18367P"/>
    <property type="match status" value="1"/>
</dbReference>
<feature type="transmembrane region" description="Helical" evidence="2">
    <location>
        <begin position="57"/>
        <end position="75"/>
    </location>
</feature>
<dbReference type="Pfam" id="PF00583">
    <property type="entry name" value="Acetyltransf_1"/>
    <property type="match status" value="1"/>
</dbReference>
<feature type="domain" description="N-acetyltransferase" evidence="3">
    <location>
        <begin position="114"/>
        <end position="262"/>
    </location>
</feature>
<dbReference type="PANTHER" id="PTHR13947">
    <property type="entry name" value="GNAT FAMILY N-ACETYLTRANSFERASE"/>
    <property type="match status" value="1"/>
</dbReference>
<protein>
    <recommendedName>
        <fullName evidence="3">N-acetyltransferase domain-containing protein</fullName>
    </recommendedName>
</protein>
<evidence type="ECO:0000313" key="4">
    <source>
        <dbReference type="EMBL" id="KAF7360065.1"/>
    </source>
</evidence>
<accession>A0A8H6YLE4</accession>
<dbReference type="AlphaFoldDB" id="A0A8H6YLE4"/>
<keyword evidence="2" id="KW-0472">Membrane</keyword>
<organism evidence="4 5">
    <name type="scientific">Mycena venus</name>
    <dbReference type="NCBI Taxonomy" id="2733690"/>
    <lineage>
        <taxon>Eukaryota</taxon>
        <taxon>Fungi</taxon>
        <taxon>Dikarya</taxon>
        <taxon>Basidiomycota</taxon>
        <taxon>Agaricomycotina</taxon>
        <taxon>Agaricomycetes</taxon>
        <taxon>Agaricomycetidae</taxon>
        <taxon>Agaricales</taxon>
        <taxon>Marasmiineae</taxon>
        <taxon>Mycenaceae</taxon>
        <taxon>Mycena</taxon>
    </lineage>
</organism>
<keyword evidence="2" id="KW-1133">Transmembrane helix</keyword>
<dbReference type="EMBL" id="JACAZI010000005">
    <property type="protein sequence ID" value="KAF7360065.1"/>
    <property type="molecule type" value="Genomic_DNA"/>
</dbReference>
<keyword evidence="2" id="KW-0812">Transmembrane</keyword>
<keyword evidence="1" id="KW-0808">Transferase</keyword>
<comment type="caution">
    <text evidence="4">The sequence shown here is derived from an EMBL/GenBank/DDBJ whole genome shotgun (WGS) entry which is preliminary data.</text>
</comment>
<dbReference type="Gene3D" id="3.40.630.30">
    <property type="match status" value="1"/>
</dbReference>
<dbReference type="OrthoDB" id="41532at2759"/>
<dbReference type="PROSITE" id="PS51186">
    <property type="entry name" value="GNAT"/>
    <property type="match status" value="1"/>
</dbReference>
<dbReference type="InterPro" id="IPR050769">
    <property type="entry name" value="NAT_camello-type"/>
</dbReference>
<dbReference type="GO" id="GO:0008080">
    <property type="term" value="F:N-acetyltransferase activity"/>
    <property type="evidence" value="ECO:0007669"/>
    <property type="project" value="InterPro"/>
</dbReference>
<sequence length="265" mass="29568">MANTTTRPFPVAIPVNSGDIVIRQFQPKDADQVHALLIEGLVYGPESPHNVAQHRNLFGRVSCVAYLGFALGLGCLCRNNIVFRFAGGALTLGATTLFVYMRRMITKMFIHFCARARETDMGDIPHFYDVPLSADSTQSSQPQGPGGFWVAAIESAEDKSSEVVGYLGLDYRAIPDPTSGELRRMIVSMNHRRRRIASLLITASMDHARRHAPPLETLDLETTEFQPGARKLYENHGFSLVGTRIMRMGPLFSMTVLRLRRKVFD</sequence>
<feature type="transmembrane region" description="Helical" evidence="2">
    <location>
        <begin position="81"/>
        <end position="101"/>
    </location>
</feature>
<reference evidence="4" key="1">
    <citation type="submission" date="2020-05" db="EMBL/GenBank/DDBJ databases">
        <title>Mycena genomes resolve the evolution of fungal bioluminescence.</title>
        <authorList>
            <person name="Tsai I.J."/>
        </authorList>
    </citation>
    <scope>NUCLEOTIDE SEQUENCE</scope>
    <source>
        <strain evidence="4">CCC161011</strain>
    </source>
</reference>
<evidence type="ECO:0000313" key="5">
    <source>
        <dbReference type="Proteomes" id="UP000620124"/>
    </source>
</evidence>
<dbReference type="CDD" id="cd04301">
    <property type="entry name" value="NAT_SF"/>
    <property type="match status" value="1"/>
</dbReference>
<evidence type="ECO:0000256" key="2">
    <source>
        <dbReference type="SAM" id="Phobius"/>
    </source>
</evidence>
<gene>
    <name evidence="4" type="ORF">MVEN_00734600</name>
</gene>
<evidence type="ECO:0000256" key="1">
    <source>
        <dbReference type="ARBA" id="ARBA00022679"/>
    </source>
</evidence>
<dbReference type="SUPFAM" id="SSF55729">
    <property type="entry name" value="Acyl-CoA N-acyltransferases (Nat)"/>
    <property type="match status" value="1"/>
</dbReference>
<dbReference type="Proteomes" id="UP000620124">
    <property type="component" value="Unassembled WGS sequence"/>
</dbReference>
<proteinExistence type="predicted"/>
<name>A0A8H6YLE4_9AGAR</name>
<evidence type="ECO:0000259" key="3">
    <source>
        <dbReference type="PROSITE" id="PS51186"/>
    </source>
</evidence>
<keyword evidence="5" id="KW-1185">Reference proteome</keyword>
<dbReference type="InterPro" id="IPR016181">
    <property type="entry name" value="Acyl_CoA_acyltransferase"/>
</dbReference>
<dbReference type="InterPro" id="IPR000182">
    <property type="entry name" value="GNAT_dom"/>
</dbReference>